<comment type="caution">
    <text evidence="1">The sequence shown here is derived from an EMBL/GenBank/DDBJ whole genome shotgun (WGS) entry which is preliminary data.</text>
</comment>
<keyword evidence="2" id="KW-1185">Reference proteome</keyword>
<dbReference type="AlphaFoldDB" id="A0AAV9DNU8"/>
<proteinExistence type="predicted"/>
<evidence type="ECO:0000313" key="1">
    <source>
        <dbReference type="EMBL" id="KAK1302684.1"/>
    </source>
</evidence>
<name>A0AAV9DNU8_ACOCL</name>
<dbReference type="Proteomes" id="UP001180020">
    <property type="component" value="Unassembled WGS sequence"/>
</dbReference>
<reference evidence="1" key="2">
    <citation type="submission" date="2023-06" db="EMBL/GenBank/DDBJ databases">
        <authorList>
            <person name="Ma L."/>
            <person name="Liu K.-W."/>
            <person name="Li Z."/>
            <person name="Hsiao Y.-Y."/>
            <person name="Qi Y."/>
            <person name="Fu T."/>
            <person name="Tang G."/>
            <person name="Zhang D."/>
            <person name="Sun W.-H."/>
            <person name="Liu D.-K."/>
            <person name="Li Y."/>
            <person name="Chen G.-Z."/>
            <person name="Liu X.-D."/>
            <person name="Liao X.-Y."/>
            <person name="Jiang Y.-T."/>
            <person name="Yu X."/>
            <person name="Hao Y."/>
            <person name="Huang J."/>
            <person name="Zhao X.-W."/>
            <person name="Ke S."/>
            <person name="Chen Y.-Y."/>
            <person name="Wu W.-L."/>
            <person name="Hsu J.-L."/>
            <person name="Lin Y.-F."/>
            <person name="Huang M.-D."/>
            <person name="Li C.-Y."/>
            <person name="Huang L."/>
            <person name="Wang Z.-W."/>
            <person name="Zhao X."/>
            <person name="Zhong W.-Y."/>
            <person name="Peng D.-H."/>
            <person name="Ahmad S."/>
            <person name="Lan S."/>
            <person name="Zhang J.-S."/>
            <person name="Tsai W.-C."/>
            <person name="Van De Peer Y."/>
            <person name="Liu Z.-J."/>
        </authorList>
    </citation>
    <scope>NUCLEOTIDE SEQUENCE</scope>
    <source>
        <strain evidence="1">CP</strain>
        <tissue evidence="1">Leaves</tissue>
    </source>
</reference>
<sequence>MGTDAAKERKLQTISIINDKARNPETIEELKALGGDIVVPESYTKTWEKQKLSNLEGQLKKSEAAQRHRMKVEMAAREIQKHYLVEK</sequence>
<gene>
    <name evidence="1" type="ORF">QJS10_CPB12g00088</name>
</gene>
<reference evidence="1" key="1">
    <citation type="journal article" date="2023" name="Nat. Commun.">
        <title>Diploid and tetraploid genomes of Acorus and the evolution of monocots.</title>
        <authorList>
            <person name="Ma L."/>
            <person name="Liu K.W."/>
            <person name="Li Z."/>
            <person name="Hsiao Y.Y."/>
            <person name="Qi Y."/>
            <person name="Fu T."/>
            <person name="Tang G.D."/>
            <person name="Zhang D."/>
            <person name="Sun W.H."/>
            <person name="Liu D.K."/>
            <person name="Li Y."/>
            <person name="Chen G.Z."/>
            <person name="Liu X.D."/>
            <person name="Liao X.Y."/>
            <person name="Jiang Y.T."/>
            <person name="Yu X."/>
            <person name="Hao Y."/>
            <person name="Huang J."/>
            <person name="Zhao X.W."/>
            <person name="Ke S."/>
            <person name="Chen Y.Y."/>
            <person name="Wu W.L."/>
            <person name="Hsu J.L."/>
            <person name="Lin Y.F."/>
            <person name="Huang M.D."/>
            <person name="Li C.Y."/>
            <person name="Huang L."/>
            <person name="Wang Z.W."/>
            <person name="Zhao X."/>
            <person name="Zhong W.Y."/>
            <person name="Peng D.H."/>
            <person name="Ahmad S."/>
            <person name="Lan S."/>
            <person name="Zhang J.S."/>
            <person name="Tsai W.C."/>
            <person name="Van de Peer Y."/>
            <person name="Liu Z.J."/>
        </authorList>
    </citation>
    <scope>NUCLEOTIDE SEQUENCE</scope>
    <source>
        <strain evidence="1">CP</strain>
    </source>
</reference>
<accession>A0AAV9DNU8</accession>
<protein>
    <submittedName>
        <fullName evidence="1">Uncharacterized protein</fullName>
    </submittedName>
</protein>
<evidence type="ECO:0000313" key="2">
    <source>
        <dbReference type="Proteomes" id="UP001180020"/>
    </source>
</evidence>
<dbReference type="EMBL" id="JAUJYO010000012">
    <property type="protein sequence ID" value="KAK1302684.1"/>
    <property type="molecule type" value="Genomic_DNA"/>
</dbReference>
<organism evidence="1 2">
    <name type="scientific">Acorus calamus</name>
    <name type="common">Sweet flag</name>
    <dbReference type="NCBI Taxonomy" id="4465"/>
    <lineage>
        <taxon>Eukaryota</taxon>
        <taxon>Viridiplantae</taxon>
        <taxon>Streptophyta</taxon>
        <taxon>Embryophyta</taxon>
        <taxon>Tracheophyta</taxon>
        <taxon>Spermatophyta</taxon>
        <taxon>Magnoliopsida</taxon>
        <taxon>Liliopsida</taxon>
        <taxon>Acoraceae</taxon>
        <taxon>Acorus</taxon>
    </lineage>
</organism>